<dbReference type="GO" id="GO:0005737">
    <property type="term" value="C:cytoplasm"/>
    <property type="evidence" value="ECO:0007669"/>
    <property type="project" value="UniProtKB-SubCell"/>
</dbReference>
<dbReference type="NCBIfam" id="TIGR00418">
    <property type="entry name" value="thrS"/>
    <property type="match status" value="1"/>
</dbReference>
<dbReference type="InterPro" id="IPR006195">
    <property type="entry name" value="aa-tRNA-synth_II"/>
</dbReference>
<reference evidence="16" key="1">
    <citation type="submission" date="2021-02" db="EMBL/GenBank/DDBJ databases">
        <title>Infant gut strain persistence is associated with maternal origin, phylogeny, and functional potential including surface adhesion and iron acquisition.</title>
        <authorList>
            <person name="Lou Y.C."/>
        </authorList>
    </citation>
    <scope>NUCLEOTIDE SEQUENCE</scope>
    <source>
        <strain evidence="16">L3_108_031G1_dasL3_108_031G1_concoct_20</strain>
    </source>
</reference>
<dbReference type="SUPFAM" id="SSF52954">
    <property type="entry name" value="Class II aaRS ABD-related"/>
    <property type="match status" value="1"/>
</dbReference>
<dbReference type="SUPFAM" id="SSF55186">
    <property type="entry name" value="ThrRS/AlaRS common domain"/>
    <property type="match status" value="1"/>
</dbReference>
<evidence type="ECO:0000256" key="7">
    <source>
        <dbReference type="ARBA" id="ARBA00022833"/>
    </source>
</evidence>
<evidence type="ECO:0000256" key="12">
    <source>
        <dbReference type="ARBA" id="ARBA00049515"/>
    </source>
</evidence>
<dbReference type="FunFam" id="3.30.980.10:FF:000005">
    <property type="entry name" value="Threonyl-tRNA synthetase, mitochondrial"/>
    <property type="match status" value="1"/>
</dbReference>
<dbReference type="HAMAP" id="MF_00184">
    <property type="entry name" value="Thr_tRNA_synth"/>
    <property type="match status" value="1"/>
</dbReference>
<dbReference type="CDD" id="cd00771">
    <property type="entry name" value="ThrRS_core"/>
    <property type="match status" value="1"/>
</dbReference>
<evidence type="ECO:0000256" key="4">
    <source>
        <dbReference type="ARBA" id="ARBA00022598"/>
    </source>
</evidence>
<evidence type="ECO:0000256" key="10">
    <source>
        <dbReference type="ARBA" id="ARBA00022917"/>
    </source>
</evidence>
<keyword evidence="7 13" id="KW-0862">Zinc</keyword>
<dbReference type="Proteomes" id="UP000778864">
    <property type="component" value="Unassembled WGS sequence"/>
</dbReference>
<accession>A0A942WS87</accession>
<evidence type="ECO:0000256" key="8">
    <source>
        <dbReference type="ARBA" id="ARBA00022840"/>
    </source>
</evidence>
<evidence type="ECO:0000259" key="15">
    <source>
        <dbReference type="PROSITE" id="PS51880"/>
    </source>
</evidence>
<dbReference type="PRINTS" id="PR01047">
    <property type="entry name" value="TRNASYNTHTHR"/>
</dbReference>
<dbReference type="InterPro" id="IPR004095">
    <property type="entry name" value="TGS"/>
</dbReference>
<proteinExistence type="inferred from homology"/>
<keyword evidence="5 13" id="KW-0479">Metal-binding</keyword>
<comment type="subcellular location">
    <subcellularLocation>
        <location evidence="13">Cytoplasm</location>
    </subcellularLocation>
</comment>
<dbReference type="GO" id="GO:0006435">
    <property type="term" value="P:threonyl-tRNA aminoacylation"/>
    <property type="evidence" value="ECO:0007669"/>
    <property type="project" value="UniProtKB-UniRule"/>
</dbReference>
<comment type="cofactor">
    <cofactor evidence="13">
        <name>Zn(2+)</name>
        <dbReference type="ChEBI" id="CHEBI:29105"/>
    </cofactor>
    <text evidence="13">Binds 1 zinc ion per subunit.</text>
</comment>
<evidence type="ECO:0000256" key="2">
    <source>
        <dbReference type="ARBA" id="ARBA00022490"/>
    </source>
</evidence>
<comment type="caution">
    <text evidence="16">The sequence shown here is derived from an EMBL/GenBank/DDBJ whole genome shotgun (WGS) entry which is preliminary data.</text>
</comment>
<keyword evidence="4 13" id="KW-0436">Ligase</keyword>
<feature type="binding site" evidence="13">
    <location>
        <position position="511"/>
    </location>
    <ligand>
        <name>Zn(2+)</name>
        <dbReference type="ChEBI" id="CHEBI:29105"/>
        <note>catalytic</note>
    </ligand>
</feature>
<evidence type="ECO:0000256" key="1">
    <source>
        <dbReference type="ARBA" id="ARBA00008226"/>
    </source>
</evidence>
<dbReference type="SUPFAM" id="SSF55681">
    <property type="entry name" value="Class II aaRS and biotin synthetases"/>
    <property type="match status" value="1"/>
</dbReference>
<keyword evidence="9 13" id="KW-0694">RNA-binding</keyword>
<dbReference type="Gene3D" id="3.40.50.800">
    <property type="entry name" value="Anticodon-binding domain"/>
    <property type="match status" value="1"/>
</dbReference>
<dbReference type="InterPro" id="IPR002314">
    <property type="entry name" value="aa-tRNA-synt_IIb"/>
</dbReference>
<feature type="binding site" evidence="13">
    <location>
        <position position="386"/>
    </location>
    <ligand>
        <name>Zn(2+)</name>
        <dbReference type="ChEBI" id="CHEBI:29105"/>
        <note>catalytic</note>
    </ligand>
</feature>
<evidence type="ECO:0000256" key="5">
    <source>
        <dbReference type="ARBA" id="ARBA00022723"/>
    </source>
</evidence>
<dbReference type="GO" id="GO:0000049">
    <property type="term" value="F:tRNA binding"/>
    <property type="evidence" value="ECO:0007669"/>
    <property type="project" value="UniProtKB-KW"/>
</dbReference>
<evidence type="ECO:0000256" key="6">
    <source>
        <dbReference type="ARBA" id="ARBA00022741"/>
    </source>
</evidence>
<protein>
    <recommendedName>
        <fullName evidence="13">Threonine--tRNA ligase</fullName>
        <ecNumber evidence="13">6.1.1.3</ecNumber>
    </recommendedName>
    <alternativeName>
        <fullName evidence="13">Threonyl-tRNA synthetase</fullName>
        <shortName evidence="13">ThrRS</shortName>
    </alternativeName>
</protein>
<dbReference type="GO" id="GO:0046872">
    <property type="term" value="F:metal ion binding"/>
    <property type="evidence" value="ECO:0007669"/>
    <property type="project" value="UniProtKB-KW"/>
</dbReference>
<dbReference type="Gene3D" id="3.10.20.30">
    <property type="match status" value="1"/>
</dbReference>
<dbReference type="InterPro" id="IPR045864">
    <property type="entry name" value="aa-tRNA-synth_II/BPL/LPL"/>
</dbReference>
<dbReference type="PROSITE" id="PS50862">
    <property type="entry name" value="AA_TRNA_LIGASE_II"/>
    <property type="match status" value="1"/>
</dbReference>
<keyword evidence="6 13" id="KW-0547">Nucleotide-binding</keyword>
<sequence>MADVKIILPDGSAKEYAAGTTLGEAVKQLSNSLAKKVLAANVNGELTDLREELVDGSEVAFLTFEEDGGKHTLRHTASHILAQAVKRLWPEAKLAIGPAIDKGFYYDIDMEHTLTPEDLGKIEKEMSRIVKENLPITKSVMPRQEAIEFFKSKNEDYKVELIQDLPEDAIISCYSQGDFIDLCAGPHVASTGKVKAFKLQSIAGAYWRGDEKNKMLQRIYGTAFEKKEELDAYLHLLEEAAKRDHRKLGKELGLFVIKEEGPGFPFFLPKGMALRNELENFWREVHHDFDYEEIRTPIILSKHLWETSGHWDHYRENMYTTIIDDEEYAIKPMNCPGGILVYQNEMHSYRDFPLRYAELGLVHRHELSGALHGLFRVRAFTQDDAHVFMLPDQMQTELMKVIELFDRIYSQFGLKYHVELSTKPDNAMGDDAIWEAATEALRNAIEAKGIPYVINPGDGAFYGPKLDYHIEDSLGRTWQCGTIQLDMNLPERFQIEYIGEDGQKHRPIMIHRACFGSMERFIGILTEHYAGAFPTWMAPVQVKILPISEKHVEYAKELAKQMHRDYVRVEVDDRSEKIGYKIRQAQMAKVPYMLVVGDKEVEEGTVNVRKHGGDELGSVPFEEFFNSIKIEIKERN</sequence>
<dbReference type="AlphaFoldDB" id="A0A942WS87"/>
<evidence type="ECO:0000259" key="14">
    <source>
        <dbReference type="PROSITE" id="PS50862"/>
    </source>
</evidence>
<evidence type="ECO:0000256" key="11">
    <source>
        <dbReference type="ARBA" id="ARBA00023146"/>
    </source>
</evidence>
<dbReference type="GO" id="GO:0016740">
    <property type="term" value="F:transferase activity"/>
    <property type="evidence" value="ECO:0007669"/>
    <property type="project" value="UniProtKB-ARBA"/>
</dbReference>
<dbReference type="SUPFAM" id="SSF81271">
    <property type="entry name" value="TGS-like"/>
    <property type="match status" value="1"/>
</dbReference>
<dbReference type="PANTHER" id="PTHR11451">
    <property type="entry name" value="THREONINE-TRNA LIGASE"/>
    <property type="match status" value="1"/>
</dbReference>
<dbReference type="GO" id="GO:0004829">
    <property type="term" value="F:threonine-tRNA ligase activity"/>
    <property type="evidence" value="ECO:0007669"/>
    <property type="project" value="UniProtKB-UniRule"/>
</dbReference>
<dbReference type="InterPro" id="IPR018163">
    <property type="entry name" value="Thr/Ala-tRNA-synth_IIc_edit"/>
</dbReference>
<dbReference type="EMBL" id="JAGZMU010000001">
    <property type="protein sequence ID" value="MBS4892275.1"/>
    <property type="molecule type" value="Genomic_DNA"/>
</dbReference>
<keyword evidence="8 13" id="KW-0067">ATP-binding</keyword>
<evidence type="ECO:0000256" key="9">
    <source>
        <dbReference type="ARBA" id="ARBA00022884"/>
    </source>
</evidence>
<dbReference type="Pfam" id="PF07973">
    <property type="entry name" value="tRNA_SAD"/>
    <property type="match status" value="1"/>
</dbReference>
<dbReference type="SMART" id="SM00863">
    <property type="entry name" value="tRNA_SAD"/>
    <property type="match status" value="1"/>
</dbReference>
<dbReference type="FunFam" id="3.40.50.800:FF:000001">
    <property type="entry name" value="Threonine--tRNA ligase"/>
    <property type="match status" value="1"/>
</dbReference>
<dbReference type="InterPro" id="IPR002320">
    <property type="entry name" value="Thr-tRNA-ligase_IIa"/>
</dbReference>
<name>A0A942WS87_VEIPA</name>
<evidence type="ECO:0000313" key="16">
    <source>
        <dbReference type="EMBL" id="MBS4892275.1"/>
    </source>
</evidence>
<feature type="binding site" evidence="13">
    <location>
        <position position="335"/>
    </location>
    <ligand>
        <name>Zn(2+)</name>
        <dbReference type="ChEBI" id="CHEBI:29105"/>
        <note>catalytic</note>
    </ligand>
</feature>
<evidence type="ECO:0000256" key="13">
    <source>
        <dbReference type="HAMAP-Rule" id="MF_00184"/>
    </source>
</evidence>
<dbReference type="FunFam" id="3.30.54.20:FF:000002">
    <property type="entry name" value="Threonine--tRNA ligase"/>
    <property type="match status" value="1"/>
</dbReference>
<dbReference type="GO" id="GO:0005524">
    <property type="term" value="F:ATP binding"/>
    <property type="evidence" value="ECO:0007669"/>
    <property type="project" value="UniProtKB-UniRule"/>
</dbReference>
<dbReference type="InterPro" id="IPR036621">
    <property type="entry name" value="Anticodon-bd_dom_sf"/>
</dbReference>
<dbReference type="EC" id="6.1.1.3" evidence="13"/>
<dbReference type="InterPro" id="IPR012676">
    <property type="entry name" value="TGS-like"/>
</dbReference>
<feature type="domain" description="TGS" evidence="15">
    <location>
        <begin position="1"/>
        <end position="63"/>
    </location>
</feature>
<dbReference type="PANTHER" id="PTHR11451:SF44">
    <property type="entry name" value="THREONINE--TRNA LIGASE, CHLOROPLASTIC_MITOCHONDRIAL 2"/>
    <property type="match status" value="1"/>
</dbReference>
<dbReference type="InterPro" id="IPR004154">
    <property type="entry name" value="Anticodon-bd"/>
</dbReference>
<dbReference type="InterPro" id="IPR047246">
    <property type="entry name" value="ThrRS_anticodon"/>
</dbReference>
<feature type="domain" description="Aminoacyl-transfer RNA synthetases class-II family profile" evidence="14">
    <location>
        <begin position="269"/>
        <end position="534"/>
    </location>
</feature>
<keyword evidence="3 13" id="KW-0820">tRNA-binding</keyword>
<dbReference type="CDD" id="cd01667">
    <property type="entry name" value="TGS_ThrRS"/>
    <property type="match status" value="1"/>
</dbReference>
<comment type="caution">
    <text evidence="13">Lacks conserved residue(s) required for the propagation of feature annotation.</text>
</comment>
<dbReference type="CDD" id="cd00860">
    <property type="entry name" value="ThrRS_anticodon"/>
    <property type="match status" value="1"/>
</dbReference>
<dbReference type="InterPro" id="IPR033728">
    <property type="entry name" value="ThrRS_core"/>
</dbReference>
<dbReference type="GO" id="GO:0140096">
    <property type="term" value="F:catalytic activity, acting on a protein"/>
    <property type="evidence" value="ECO:0007669"/>
    <property type="project" value="UniProtKB-ARBA"/>
</dbReference>
<organism evidence="16 17">
    <name type="scientific">Veillonella parvula</name>
    <name type="common">Staphylococcus parvulus</name>
    <dbReference type="NCBI Taxonomy" id="29466"/>
    <lineage>
        <taxon>Bacteria</taxon>
        <taxon>Bacillati</taxon>
        <taxon>Bacillota</taxon>
        <taxon>Negativicutes</taxon>
        <taxon>Veillonellales</taxon>
        <taxon>Veillonellaceae</taxon>
        <taxon>Veillonella</taxon>
    </lineage>
</organism>
<comment type="subunit">
    <text evidence="13">Homodimer.</text>
</comment>
<evidence type="ECO:0000313" key="17">
    <source>
        <dbReference type="Proteomes" id="UP000778864"/>
    </source>
</evidence>
<dbReference type="Gene3D" id="3.30.980.10">
    <property type="entry name" value="Threonyl-trna Synthetase, Chain A, domain 2"/>
    <property type="match status" value="1"/>
</dbReference>
<comment type="catalytic activity">
    <reaction evidence="12 13">
        <text>tRNA(Thr) + L-threonine + ATP = L-threonyl-tRNA(Thr) + AMP + diphosphate + H(+)</text>
        <dbReference type="Rhea" id="RHEA:24624"/>
        <dbReference type="Rhea" id="RHEA-COMP:9670"/>
        <dbReference type="Rhea" id="RHEA-COMP:9704"/>
        <dbReference type="ChEBI" id="CHEBI:15378"/>
        <dbReference type="ChEBI" id="CHEBI:30616"/>
        <dbReference type="ChEBI" id="CHEBI:33019"/>
        <dbReference type="ChEBI" id="CHEBI:57926"/>
        <dbReference type="ChEBI" id="CHEBI:78442"/>
        <dbReference type="ChEBI" id="CHEBI:78534"/>
        <dbReference type="ChEBI" id="CHEBI:456215"/>
        <dbReference type="EC" id="6.1.1.3"/>
    </reaction>
</comment>
<dbReference type="FunFam" id="3.30.930.10:FF:000002">
    <property type="entry name" value="Threonine--tRNA ligase"/>
    <property type="match status" value="1"/>
</dbReference>
<dbReference type="Pfam" id="PF00587">
    <property type="entry name" value="tRNA-synt_2b"/>
    <property type="match status" value="1"/>
</dbReference>
<keyword evidence="2 13" id="KW-0963">Cytoplasm</keyword>
<dbReference type="RefSeq" id="WP_077708548.1">
    <property type="nucleotide sequence ID" value="NZ_CAUVSU010000004.1"/>
</dbReference>
<evidence type="ECO:0000256" key="3">
    <source>
        <dbReference type="ARBA" id="ARBA00022555"/>
    </source>
</evidence>
<keyword evidence="10 13" id="KW-0648">Protein biosynthesis</keyword>
<dbReference type="Gene3D" id="3.30.54.20">
    <property type="match status" value="1"/>
</dbReference>
<dbReference type="Pfam" id="PF02824">
    <property type="entry name" value="TGS"/>
    <property type="match status" value="1"/>
</dbReference>
<dbReference type="InterPro" id="IPR012675">
    <property type="entry name" value="Beta-grasp_dom_sf"/>
</dbReference>
<dbReference type="Pfam" id="PF03129">
    <property type="entry name" value="HGTP_anticodon"/>
    <property type="match status" value="1"/>
</dbReference>
<dbReference type="PROSITE" id="PS51880">
    <property type="entry name" value="TGS"/>
    <property type="match status" value="1"/>
</dbReference>
<keyword evidence="11 13" id="KW-0030">Aminoacyl-tRNA synthetase</keyword>
<gene>
    <name evidence="13 16" type="primary">thrS</name>
    <name evidence="16" type="ORF">KHZ90_00685</name>
</gene>
<dbReference type="Gene3D" id="3.30.930.10">
    <property type="entry name" value="Bira Bifunctional Protein, Domain 2"/>
    <property type="match status" value="1"/>
</dbReference>
<comment type="similarity">
    <text evidence="1 13">Belongs to the class-II aminoacyl-tRNA synthetase family.</text>
</comment>
<dbReference type="InterPro" id="IPR012947">
    <property type="entry name" value="tRNA_SAD"/>
</dbReference>